<gene>
    <name evidence="1" type="ordered locus">Murru_1366</name>
</gene>
<dbReference type="PANTHER" id="PTHR42811">
    <property type="entry name" value="SERINE ACETYLTRANSFERASE"/>
    <property type="match status" value="1"/>
</dbReference>
<organism evidence="1 2">
    <name type="scientific">Allomuricauda ruestringensis (strain DSM 13258 / CIP 107369 / LMG 19739 / B1)</name>
    <name type="common">Muricauda ruestringensis</name>
    <dbReference type="NCBI Taxonomy" id="886377"/>
    <lineage>
        <taxon>Bacteria</taxon>
        <taxon>Pseudomonadati</taxon>
        <taxon>Bacteroidota</taxon>
        <taxon>Flavobacteriia</taxon>
        <taxon>Flavobacteriales</taxon>
        <taxon>Flavobacteriaceae</taxon>
        <taxon>Flagellimonas</taxon>
    </lineage>
</organism>
<reference evidence="1 2" key="2">
    <citation type="journal article" date="2012" name="Stand. Genomic Sci.">
        <title>Complete genome sequence of the facultatively anaerobic, appendaged bacterium Muricauda ruestringensis type strain (B1(T)).</title>
        <authorList>
            <person name="Huntemann M."/>
            <person name="Teshima H."/>
            <person name="Lapidus A."/>
            <person name="Nolan M."/>
            <person name="Lucas S."/>
            <person name="Hammon N."/>
            <person name="Deshpande S."/>
            <person name="Cheng J.F."/>
            <person name="Tapia R."/>
            <person name="Goodwin L.A."/>
            <person name="Pitluck S."/>
            <person name="Liolios K."/>
            <person name="Pagani I."/>
            <person name="Ivanova N."/>
            <person name="Mavromatis K."/>
            <person name="Mikhailova N."/>
            <person name="Pati A."/>
            <person name="Chen A."/>
            <person name="Palaniappan K."/>
            <person name="Land M."/>
            <person name="Hauser L."/>
            <person name="Pan C."/>
            <person name="Brambilla E.M."/>
            <person name="Rohde M."/>
            <person name="Spring S."/>
            <person name="Goker M."/>
            <person name="Detter J.C."/>
            <person name="Bristow J."/>
            <person name="Eisen J.A."/>
            <person name="Markowitz V."/>
            <person name="Hugenholtz P."/>
            <person name="Kyrpides N.C."/>
            <person name="Klenk H.P."/>
            <person name="Woyke T."/>
        </authorList>
    </citation>
    <scope>NUCLEOTIDE SEQUENCE [LARGE SCALE GENOMIC DNA]</scope>
    <source>
        <strain evidence="2">DSM 13258 / LMG 19739 / B1</strain>
    </source>
</reference>
<dbReference type="HOGENOM" id="CLU_051638_10_2_10"/>
<dbReference type="OrthoDB" id="9814490at2"/>
<dbReference type="GO" id="GO:0005737">
    <property type="term" value="C:cytoplasm"/>
    <property type="evidence" value="ECO:0007669"/>
    <property type="project" value="InterPro"/>
</dbReference>
<evidence type="ECO:0000313" key="1">
    <source>
        <dbReference type="EMBL" id="AEM70407.1"/>
    </source>
</evidence>
<dbReference type="GO" id="GO:0006535">
    <property type="term" value="P:cysteine biosynthetic process from serine"/>
    <property type="evidence" value="ECO:0007669"/>
    <property type="project" value="InterPro"/>
</dbReference>
<dbReference type="AlphaFoldDB" id="G2PPM6"/>
<keyword evidence="1" id="KW-0808">Transferase</keyword>
<dbReference type="EMBL" id="CP002999">
    <property type="protein sequence ID" value="AEM70407.1"/>
    <property type="molecule type" value="Genomic_DNA"/>
</dbReference>
<accession>G2PPM6</accession>
<dbReference type="STRING" id="886377.Murru_1366"/>
<dbReference type="GO" id="GO:0009001">
    <property type="term" value="F:serine O-acetyltransferase activity"/>
    <property type="evidence" value="ECO:0007669"/>
    <property type="project" value="InterPro"/>
</dbReference>
<protein>
    <submittedName>
        <fullName evidence="1">Transferase hexapeptide repeat containing protein</fullName>
    </submittedName>
</protein>
<dbReference type="InterPro" id="IPR011004">
    <property type="entry name" value="Trimer_LpxA-like_sf"/>
</dbReference>
<dbReference type="eggNOG" id="COG1045">
    <property type="taxonomic scope" value="Bacteria"/>
</dbReference>
<dbReference type="SUPFAM" id="SSF51161">
    <property type="entry name" value="Trimeric LpxA-like enzymes"/>
    <property type="match status" value="1"/>
</dbReference>
<dbReference type="Proteomes" id="UP000008908">
    <property type="component" value="Chromosome"/>
</dbReference>
<sequence length="144" mass="16027">MKRISILRAIWSFCYGMVLSIMCYRTVKVYLCNHLNIGIWKLYKSRTIFPHPVGVVIGMKVELGMDCKIYQNVTIGTKDIKDFKNGKYPKIGNNVVIFPNSIIIGDIKIGDGSQIGAGSIVLEDVPPYTIVAGSPAKFIRTIKS</sequence>
<dbReference type="Pfam" id="PF00132">
    <property type="entry name" value="Hexapep"/>
    <property type="match status" value="1"/>
</dbReference>
<dbReference type="KEGG" id="mrs:Murru_1366"/>
<dbReference type="Gene3D" id="2.160.10.10">
    <property type="entry name" value="Hexapeptide repeat proteins"/>
    <property type="match status" value="1"/>
</dbReference>
<dbReference type="InterPro" id="IPR001451">
    <property type="entry name" value="Hexapep"/>
</dbReference>
<name>G2PPM6_ALLRU</name>
<evidence type="ECO:0000313" key="2">
    <source>
        <dbReference type="Proteomes" id="UP000008908"/>
    </source>
</evidence>
<dbReference type="RefSeq" id="WP_014032688.1">
    <property type="nucleotide sequence ID" value="NC_015945.1"/>
</dbReference>
<keyword evidence="2" id="KW-1185">Reference proteome</keyword>
<reference evidence="2" key="1">
    <citation type="submission" date="2011-08" db="EMBL/GenBank/DDBJ databases">
        <title>The complete genome of Muricauda ruestringensis DSM 13258.</title>
        <authorList>
            <person name="Lucas S."/>
            <person name="Han J."/>
            <person name="Lapidus A."/>
            <person name="Bruce D."/>
            <person name="Goodwin L."/>
            <person name="Pitluck S."/>
            <person name="Peters L."/>
            <person name="Kyrpides N."/>
            <person name="Mavromatis K."/>
            <person name="Ivanova N."/>
            <person name="Ovchinnikova G."/>
            <person name="Teshima H."/>
            <person name="Detter J.C."/>
            <person name="Tapia R."/>
            <person name="Han C."/>
            <person name="Land M."/>
            <person name="Hauser L."/>
            <person name="Markowitz V."/>
            <person name="Cheng J.-F."/>
            <person name="Hugenholtz P."/>
            <person name="Woyke T."/>
            <person name="Wu D."/>
            <person name="Spring S."/>
            <person name="Schroeder M."/>
            <person name="Brambilla E."/>
            <person name="Klenk H.-P."/>
            <person name="Eisen J.A."/>
        </authorList>
    </citation>
    <scope>NUCLEOTIDE SEQUENCE [LARGE SCALE GENOMIC DNA]</scope>
    <source>
        <strain evidence="2">DSM 13258 / LMG 19739 / B1</strain>
    </source>
</reference>
<proteinExistence type="predicted"/>